<evidence type="ECO:0000313" key="1">
    <source>
        <dbReference type="EMBL" id="AMY07670.1"/>
    </source>
</evidence>
<evidence type="ECO:0000313" key="2">
    <source>
        <dbReference type="Proteomes" id="UP000076079"/>
    </source>
</evidence>
<dbReference type="SUPFAM" id="SSF49373">
    <property type="entry name" value="Invasin/intimin cell-adhesion fragments"/>
    <property type="match status" value="1"/>
</dbReference>
<gene>
    <name evidence="1" type="ORF">LuPra_00846</name>
</gene>
<reference evidence="2" key="2">
    <citation type="submission" date="2016-04" db="EMBL/GenBank/DDBJ databases">
        <title>First Complete Genome Sequence of a Subdivision 6 Acidobacterium.</title>
        <authorList>
            <person name="Huang S."/>
            <person name="Vieira S."/>
            <person name="Bunk B."/>
            <person name="Riedel T."/>
            <person name="Sproeer C."/>
            <person name="Overmann J."/>
        </authorList>
    </citation>
    <scope>NUCLEOTIDE SEQUENCE [LARGE SCALE GENOMIC DNA]</scope>
    <source>
        <strain evidence="2">DSM 100886 HEG_-6_39</strain>
    </source>
</reference>
<organism evidence="1 2">
    <name type="scientific">Luteitalea pratensis</name>
    <dbReference type="NCBI Taxonomy" id="1855912"/>
    <lineage>
        <taxon>Bacteria</taxon>
        <taxon>Pseudomonadati</taxon>
        <taxon>Acidobacteriota</taxon>
        <taxon>Vicinamibacteria</taxon>
        <taxon>Vicinamibacterales</taxon>
        <taxon>Vicinamibacteraceae</taxon>
        <taxon>Luteitalea</taxon>
    </lineage>
</organism>
<accession>A0A143PHB1</accession>
<dbReference type="EMBL" id="CP015136">
    <property type="protein sequence ID" value="AMY07670.1"/>
    <property type="molecule type" value="Genomic_DNA"/>
</dbReference>
<sequence>MPTSPSGAVTTGGSDVQAIEVSCPVSLLIGQKGPCVAVARLRSGQTPVVSFDATWSSTRPEVVAVDALGVANGRSAGQATVSASYRGREAAATLVVTAEDALRIDAGQAQQGDFRPGSTVTMWLQGYYSVVSAETGRLSLEISDQAGTIITTSPLTVAKGGDFFLLSSTFLVPQESMEVCRTAVLEVGSVTIAEPKSKSFALWCIPIRR</sequence>
<keyword evidence="2" id="KW-1185">Reference proteome</keyword>
<protein>
    <submittedName>
        <fullName evidence="1">Bacterial Ig-like domain (Group 2)</fullName>
    </submittedName>
</protein>
<proteinExistence type="predicted"/>
<name>A0A143PHB1_LUTPR</name>
<dbReference type="Proteomes" id="UP000076079">
    <property type="component" value="Chromosome"/>
</dbReference>
<reference evidence="1 2" key="1">
    <citation type="journal article" date="2016" name="Genome Announc.">
        <title>First Complete Genome Sequence of a Subdivision 6 Acidobacterium Strain.</title>
        <authorList>
            <person name="Huang S."/>
            <person name="Vieira S."/>
            <person name="Bunk B."/>
            <person name="Riedel T."/>
            <person name="Sproer C."/>
            <person name="Overmann J."/>
        </authorList>
    </citation>
    <scope>NUCLEOTIDE SEQUENCE [LARGE SCALE GENOMIC DNA]</scope>
    <source>
        <strain evidence="2">DSM 100886 HEG_-6_39</strain>
    </source>
</reference>
<dbReference type="AlphaFoldDB" id="A0A143PHB1"/>
<dbReference type="Gene3D" id="2.60.40.1080">
    <property type="match status" value="1"/>
</dbReference>
<dbReference type="InterPro" id="IPR008964">
    <property type="entry name" value="Invasin/intimin_cell_adhesion"/>
</dbReference>
<dbReference type="KEGG" id="abac:LuPra_00846"/>